<dbReference type="AlphaFoldDB" id="A0A7S3DHB6"/>
<organism evidence="2">
    <name type="scientific">Palpitomonas bilix</name>
    <dbReference type="NCBI Taxonomy" id="652834"/>
    <lineage>
        <taxon>Eukaryota</taxon>
        <taxon>Eukaryota incertae sedis</taxon>
    </lineage>
</organism>
<feature type="region of interest" description="Disordered" evidence="1">
    <location>
        <begin position="1"/>
        <end position="37"/>
    </location>
</feature>
<dbReference type="EMBL" id="HBIB01029911">
    <property type="protein sequence ID" value="CAE0257161.1"/>
    <property type="molecule type" value="Transcribed_RNA"/>
</dbReference>
<name>A0A7S3DHB6_9EUKA</name>
<feature type="compositionally biased region" description="Basic and acidic residues" evidence="1">
    <location>
        <begin position="8"/>
        <end position="25"/>
    </location>
</feature>
<protein>
    <submittedName>
        <fullName evidence="2">Uncharacterized protein</fullName>
    </submittedName>
</protein>
<evidence type="ECO:0000313" key="2">
    <source>
        <dbReference type="EMBL" id="CAE0257161.1"/>
    </source>
</evidence>
<accession>A0A7S3DHB6</accession>
<evidence type="ECO:0000256" key="1">
    <source>
        <dbReference type="SAM" id="MobiDB-lite"/>
    </source>
</evidence>
<gene>
    <name evidence="2" type="ORF">PBIL07802_LOCUS19419</name>
</gene>
<sequence>MTSICAKEGGKDRRYSPAVHAREGSKQTLQYGGREGPCKASDGASVVVERQKEKERKGGVLLLCCGGVTGRLRLDCDGVELIRSGMFSVLHKNMDKLICTTSAHSILITAAHINFCR</sequence>
<proteinExistence type="predicted"/>
<reference evidence="2" key="1">
    <citation type="submission" date="2021-01" db="EMBL/GenBank/DDBJ databases">
        <authorList>
            <person name="Corre E."/>
            <person name="Pelletier E."/>
            <person name="Niang G."/>
            <person name="Scheremetjew M."/>
            <person name="Finn R."/>
            <person name="Kale V."/>
            <person name="Holt S."/>
            <person name="Cochrane G."/>
            <person name="Meng A."/>
            <person name="Brown T."/>
            <person name="Cohen L."/>
        </authorList>
    </citation>
    <scope>NUCLEOTIDE SEQUENCE</scope>
    <source>
        <strain evidence="2">NIES-2562</strain>
    </source>
</reference>